<proteinExistence type="predicted"/>
<evidence type="ECO:0000259" key="1">
    <source>
        <dbReference type="Pfam" id="PF01656"/>
    </source>
</evidence>
<dbReference type="InterPro" id="IPR050678">
    <property type="entry name" value="DNA_Partitioning_ATPase"/>
</dbReference>
<accession>A0A931IFI7</accession>
<name>A0A931IFI7_9NOCA</name>
<dbReference type="InterPro" id="IPR002586">
    <property type="entry name" value="CobQ/CobB/MinD/ParA_Nub-bd_dom"/>
</dbReference>
<gene>
    <name evidence="2" type="ORF">IT779_29200</name>
</gene>
<evidence type="ECO:0000313" key="2">
    <source>
        <dbReference type="EMBL" id="MBH0780356.1"/>
    </source>
</evidence>
<reference evidence="2" key="1">
    <citation type="submission" date="2020-11" db="EMBL/GenBank/DDBJ databases">
        <title>Nocardia NEAU-351.nov., a novel actinomycete isolated from the cow dung.</title>
        <authorList>
            <person name="Zhang X."/>
        </authorList>
    </citation>
    <scope>NUCLEOTIDE SEQUENCE</scope>
    <source>
        <strain evidence="2">NEAU-351</strain>
    </source>
</reference>
<dbReference type="EMBL" id="JADMLG010000015">
    <property type="protein sequence ID" value="MBH0780356.1"/>
    <property type="molecule type" value="Genomic_DNA"/>
</dbReference>
<dbReference type="PANTHER" id="PTHR13696">
    <property type="entry name" value="P-LOOP CONTAINING NUCLEOSIDE TRIPHOSPHATE HYDROLASE"/>
    <property type="match status" value="1"/>
</dbReference>
<dbReference type="PANTHER" id="PTHR13696:SF99">
    <property type="entry name" value="COBYRINIC ACID AC-DIAMIDE SYNTHASE"/>
    <property type="match status" value="1"/>
</dbReference>
<dbReference type="Proteomes" id="UP000655751">
    <property type="component" value="Unassembled WGS sequence"/>
</dbReference>
<protein>
    <submittedName>
        <fullName evidence="2">ParA family protein</fullName>
    </submittedName>
</protein>
<comment type="caution">
    <text evidence="2">The sequence shown here is derived from an EMBL/GenBank/DDBJ whole genome shotgun (WGS) entry which is preliminary data.</text>
</comment>
<sequence length="239" mass="25873">MGRAFAVMNQKGGVGKSTITVNLAAVTADVLGGESGDPEATSPVAAVSIDPQGSAVWWAARLNELPFHIVQAHDDLDGLRKLPHLPGIDHVYVDTPGWIDLSEDGTSGDPLGRGEAADALRAVLDVVEFVLVPMTTEPLSFDPTAQTIRKVIEPRGIPYLVVINNWDPRDGTADLDQTKEFVRANKWPLAKTVIRRYKIHARASADGLTVTEYPANRVAMQAREDFYKLALELQVGGGR</sequence>
<keyword evidence="3" id="KW-1185">Reference proteome</keyword>
<organism evidence="2 3">
    <name type="scientific">Nocardia bovistercoris</name>
    <dbReference type="NCBI Taxonomy" id="2785916"/>
    <lineage>
        <taxon>Bacteria</taxon>
        <taxon>Bacillati</taxon>
        <taxon>Actinomycetota</taxon>
        <taxon>Actinomycetes</taxon>
        <taxon>Mycobacteriales</taxon>
        <taxon>Nocardiaceae</taxon>
        <taxon>Nocardia</taxon>
    </lineage>
</organism>
<dbReference type="Gene3D" id="3.40.50.300">
    <property type="entry name" value="P-loop containing nucleotide triphosphate hydrolases"/>
    <property type="match status" value="1"/>
</dbReference>
<evidence type="ECO:0000313" key="3">
    <source>
        <dbReference type="Proteomes" id="UP000655751"/>
    </source>
</evidence>
<dbReference type="Pfam" id="PF01656">
    <property type="entry name" value="CbiA"/>
    <property type="match status" value="1"/>
</dbReference>
<dbReference type="InterPro" id="IPR027417">
    <property type="entry name" value="P-loop_NTPase"/>
</dbReference>
<dbReference type="SUPFAM" id="SSF52540">
    <property type="entry name" value="P-loop containing nucleoside triphosphate hydrolases"/>
    <property type="match status" value="1"/>
</dbReference>
<dbReference type="AlphaFoldDB" id="A0A931IFI7"/>
<dbReference type="CDD" id="cd02042">
    <property type="entry name" value="ParAB_family"/>
    <property type="match status" value="1"/>
</dbReference>
<feature type="domain" description="CobQ/CobB/MinD/ParA nucleotide binding" evidence="1">
    <location>
        <begin position="6"/>
        <end position="210"/>
    </location>
</feature>